<keyword evidence="2" id="KW-1185">Reference proteome</keyword>
<gene>
    <name evidence="1" type="ORF">P7K49_036489</name>
</gene>
<evidence type="ECO:0000313" key="1">
    <source>
        <dbReference type="EMBL" id="KAK2085189.1"/>
    </source>
</evidence>
<comment type="caution">
    <text evidence="1">The sequence shown here is derived from an EMBL/GenBank/DDBJ whole genome shotgun (WGS) entry which is preliminary data.</text>
</comment>
<organism evidence="1 2">
    <name type="scientific">Saguinus oedipus</name>
    <name type="common">Cotton-top tamarin</name>
    <name type="synonym">Oedipomidas oedipus</name>
    <dbReference type="NCBI Taxonomy" id="9490"/>
    <lineage>
        <taxon>Eukaryota</taxon>
        <taxon>Metazoa</taxon>
        <taxon>Chordata</taxon>
        <taxon>Craniata</taxon>
        <taxon>Vertebrata</taxon>
        <taxon>Euteleostomi</taxon>
        <taxon>Mammalia</taxon>
        <taxon>Eutheria</taxon>
        <taxon>Euarchontoglires</taxon>
        <taxon>Primates</taxon>
        <taxon>Haplorrhini</taxon>
        <taxon>Platyrrhini</taxon>
        <taxon>Cebidae</taxon>
        <taxon>Callitrichinae</taxon>
        <taxon>Saguinus</taxon>
    </lineage>
</organism>
<evidence type="ECO:0000313" key="2">
    <source>
        <dbReference type="Proteomes" id="UP001266305"/>
    </source>
</evidence>
<proteinExistence type="predicted"/>
<dbReference type="EMBL" id="JASSZA010000021">
    <property type="protein sequence ID" value="KAK2085189.1"/>
    <property type="molecule type" value="Genomic_DNA"/>
</dbReference>
<dbReference type="Proteomes" id="UP001266305">
    <property type="component" value="Unassembled WGS sequence"/>
</dbReference>
<feature type="non-terminal residue" evidence="1">
    <location>
        <position position="108"/>
    </location>
</feature>
<protein>
    <submittedName>
        <fullName evidence="1">Uncharacterized protein</fullName>
    </submittedName>
</protein>
<sequence>MIRQSLSAPELLIRSAAFFHPKSRYLGANNGNEGTLGKVCEGYCPLASGTIAKRIGGIGVGWGPFEAPVVFTALLTAISMVKNPPWAVTSGFIIGAFNWKTICRKDVY</sequence>
<reference evidence="1 2" key="1">
    <citation type="submission" date="2023-05" db="EMBL/GenBank/DDBJ databases">
        <title>B98-5 Cell Line De Novo Hybrid Assembly: An Optical Mapping Approach.</title>
        <authorList>
            <person name="Kananen K."/>
            <person name="Auerbach J.A."/>
            <person name="Kautto E."/>
            <person name="Blachly J.S."/>
        </authorList>
    </citation>
    <scope>NUCLEOTIDE SEQUENCE [LARGE SCALE GENOMIC DNA]</scope>
    <source>
        <strain evidence="1">B95-8</strain>
        <tissue evidence="1">Cell line</tissue>
    </source>
</reference>
<accession>A0ABQ9TK87</accession>
<name>A0ABQ9TK87_SAGOE</name>